<keyword evidence="5 10" id="KW-0418">Kinase</keyword>
<dbReference type="Gene3D" id="1.25.40.340">
    <property type="match status" value="1"/>
</dbReference>
<feature type="domain" description="DhaL" evidence="9">
    <location>
        <begin position="6"/>
        <end position="195"/>
    </location>
</feature>
<dbReference type="AlphaFoldDB" id="I8UJC4"/>
<comment type="catalytic activity">
    <reaction evidence="1">
        <text>dihydroxyacetone + phosphoenolpyruvate = dihydroxyacetone phosphate + pyruvate</text>
        <dbReference type="Rhea" id="RHEA:18381"/>
        <dbReference type="ChEBI" id="CHEBI:15361"/>
        <dbReference type="ChEBI" id="CHEBI:16016"/>
        <dbReference type="ChEBI" id="CHEBI:57642"/>
        <dbReference type="ChEBI" id="CHEBI:58702"/>
        <dbReference type="EC" id="2.7.1.121"/>
    </reaction>
</comment>
<evidence type="ECO:0000313" key="10">
    <source>
        <dbReference type="EMBL" id="EIT86955.1"/>
    </source>
</evidence>
<evidence type="ECO:0000256" key="4">
    <source>
        <dbReference type="ARBA" id="ARBA00022679"/>
    </source>
</evidence>
<proteinExistence type="predicted"/>
<dbReference type="InterPro" id="IPR036117">
    <property type="entry name" value="DhaL_dom_sf"/>
</dbReference>
<dbReference type="OrthoDB" id="9800291at2"/>
<dbReference type="GO" id="GO:0047324">
    <property type="term" value="F:phosphoenolpyruvate-glycerone phosphotransferase activity"/>
    <property type="evidence" value="ECO:0007669"/>
    <property type="project" value="UniProtKB-EC"/>
</dbReference>
<evidence type="ECO:0000256" key="6">
    <source>
        <dbReference type="ARBA" id="ARBA00022798"/>
    </source>
</evidence>
<reference evidence="10 11" key="1">
    <citation type="journal article" date="2012" name="J. Bacteriol.">
        <title>Genome of Bacillus macauensis ZFHKF-1, a Long-Chain-Forming Bacterium.</title>
        <authorList>
            <person name="Cai L."/>
            <person name="Zhang T."/>
        </authorList>
    </citation>
    <scope>NUCLEOTIDE SEQUENCE [LARGE SCALE GENOMIC DNA]</scope>
    <source>
        <strain evidence="10 11">ZFHKF-1</strain>
    </source>
</reference>
<gene>
    <name evidence="10" type="ORF">A374_01829</name>
</gene>
<evidence type="ECO:0000256" key="1">
    <source>
        <dbReference type="ARBA" id="ARBA00001113"/>
    </source>
</evidence>
<dbReference type="EC" id="2.7.1.121" evidence="3"/>
<evidence type="ECO:0000256" key="7">
    <source>
        <dbReference type="ARBA" id="ARBA00046577"/>
    </source>
</evidence>
<dbReference type="GO" id="GO:0019563">
    <property type="term" value="P:glycerol catabolic process"/>
    <property type="evidence" value="ECO:0007669"/>
    <property type="project" value="TreeGrafter"/>
</dbReference>
<name>I8UJC4_9BACL</name>
<dbReference type="PATRIC" id="fig|1196324.3.peg.363"/>
<dbReference type="eggNOG" id="COG1461">
    <property type="taxonomic scope" value="Bacteria"/>
</dbReference>
<comment type="pathway">
    <text evidence="2">Polyol metabolism; glycerol degradation.</text>
</comment>
<dbReference type="Pfam" id="PF02734">
    <property type="entry name" value="Dak2"/>
    <property type="match status" value="1"/>
</dbReference>
<dbReference type="PANTHER" id="PTHR28629">
    <property type="entry name" value="TRIOKINASE/FMN CYCLASE"/>
    <property type="match status" value="1"/>
</dbReference>
<dbReference type="SMART" id="SM01120">
    <property type="entry name" value="Dak2"/>
    <property type="match status" value="1"/>
</dbReference>
<dbReference type="InterPro" id="IPR004007">
    <property type="entry name" value="DhaL_dom"/>
</dbReference>
<evidence type="ECO:0000313" key="11">
    <source>
        <dbReference type="Proteomes" id="UP000004080"/>
    </source>
</evidence>
<dbReference type="InterPro" id="IPR012737">
    <property type="entry name" value="DhaK_L_YcgS"/>
</dbReference>
<comment type="caution">
    <text evidence="10">The sequence shown here is derived from an EMBL/GenBank/DDBJ whole genome shotgun (WGS) entry which is preliminary data.</text>
</comment>
<dbReference type="PROSITE" id="PS51480">
    <property type="entry name" value="DHAL"/>
    <property type="match status" value="1"/>
</dbReference>
<evidence type="ECO:0000259" key="9">
    <source>
        <dbReference type="PROSITE" id="PS51480"/>
    </source>
</evidence>
<dbReference type="FunFam" id="1.25.40.340:FF:000002">
    <property type="entry name" value="Dihydroxyacetone kinase, L subunit"/>
    <property type="match status" value="1"/>
</dbReference>
<comment type="function">
    <text evidence="8">ADP-binding subunit of the dihydroxyacetone kinase, which is responsible for the phosphoenolpyruvate (PEP)-dependent phosphorylation of dihydroxyacetone. DhaL-ADP is converted to DhaL-ATP via a phosphoryl group transfer from DhaM and transmits it to dihydroxyacetone binds to DhaK.</text>
</comment>
<dbReference type="SUPFAM" id="SSF101473">
    <property type="entry name" value="DhaL-like"/>
    <property type="match status" value="1"/>
</dbReference>
<sequence length="197" mass="20926">MTVTTEQFVNALRKGALAIISAKDELTDLDREIGDGDHGINMARGFQHVHEELASYEGTDIGEVCKAVGMTLIKTVGGASGPLVGTAFIKFASAWKEHGTLTHEQLTAGFQEACAGIAARGKSEVGQKTMLDVWVPFTEALATRQNVDETITQALQTCQALSAKKGRAAYFGDNAIGKQDPGAQSSALLLRPFAEVM</sequence>
<dbReference type="RefSeq" id="WP_007200467.1">
    <property type="nucleotide sequence ID" value="NZ_AKKV01000019.1"/>
</dbReference>
<comment type="subunit">
    <text evidence="7">Homodimer. The dihydroxyacetone kinase complex is composed of a homodimer of DhaM, a homodimer of DhaK and the subunit DhaL.</text>
</comment>
<dbReference type="NCBIfam" id="TIGR02365">
    <property type="entry name" value="dha_L_ycgS"/>
    <property type="match status" value="1"/>
</dbReference>
<keyword evidence="4" id="KW-0808">Transferase</keyword>
<evidence type="ECO:0000256" key="2">
    <source>
        <dbReference type="ARBA" id="ARBA00004745"/>
    </source>
</evidence>
<dbReference type="PANTHER" id="PTHR28629:SF4">
    <property type="entry name" value="TRIOKINASE_FMN CYCLASE"/>
    <property type="match status" value="1"/>
</dbReference>
<keyword evidence="6" id="KW-0319">Glycerol metabolism</keyword>
<keyword evidence="11" id="KW-1185">Reference proteome</keyword>
<accession>I8UJC4</accession>
<evidence type="ECO:0000256" key="3">
    <source>
        <dbReference type="ARBA" id="ARBA00012095"/>
    </source>
</evidence>
<dbReference type="InterPro" id="IPR050861">
    <property type="entry name" value="Dihydroxyacetone_Kinase"/>
</dbReference>
<evidence type="ECO:0000256" key="8">
    <source>
        <dbReference type="ARBA" id="ARBA00055771"/>
    </source>
</evidence>
<dbReference type="EMBL" id="AKKV01000019">
    <property type="protein sequence ID" value="EIT86955.1"/>
    <property type="molecule type" value="Genomic_DNA"/>
</dbReference>
<dbReference type="GO" id="GO:0004371">
    <property type="term" value="F:glycerone kinase activity"/>
    <property type="evidence" value="ECO:0007669"/>
    <property type="project" value="InterPro"/>
</dbReference>
<dbReference type="GO" id="GO:0005829">
    <property type="term" value="C:cytosol"/>
    <property type="evidence" value="ECO:0007669"/>
    <property type="project" value="TreeGrafter"/>
</dbReference>
<dbReference type="Proteomes" id="UP000004080">
    <property type="component" value="Unassembled WGS sequence"/>
</dbReference>
<dbReference type="STRING" id="1196324.A374_01829"/>
<evidence type="ECO:0000256" key="5">
    <source>
        <dbReference type="ARBA" id="ARBA00022777"/>
    </source>
</evidence>
<protein>
    <recommendedName>
        <fullName evidence="3">phosphoenolpyruvate--glycerone phosphotransferase</fullName>
        <ecNumber evidence="3">2.7.1.121</ecNumber>
    </recommendedName>
</protein>
<organism evidence="10 11">
    <name type="scientific">Fictibacillus macauensis ZFHKF-1</name>
    <dbReference type="NCBI Taxonomy" id="1196324"/>
    <lineage>
        <taxon>Bacteria</taxon>
        <taxon>Bacillati</taxon>
        <taxon>Bacillota</taxon>
        <taxon>Bacilli</taxon>
        <taxon>Bacillales</taxon>
        <taxon>Fictibacillaceae</taxon>
        <taxon>Fictibacillus</taxon>
    </lineage>
</organism>